<dbReference type="InterPro" id="IPR026325">
    <property type="entry name" value="DUF932"/>
</dbReference>
<dbReference type="EMBL" id="LAZR01054692">
    <property type="protein sequence ID" value="KKK77997.1"/>
    <property type="molecule type" value="Genomic_DNA"/>
</dbReference>
<accession>A0A0F8Y9C2</accession>
<dbReference type="AlphaFoldDB" id="A0A0F8Y9C2"/>
<name>A0A0F8Y9C2_9ZZZZ</name>
<evidence type="ECO:0008006" key="2">
    <source>
        <dbReference type="Google" id="ProtNLM"/>
    </source>
</evidence>
<reference evidence="1" key="1">
    <citation type="journal article" date="2015" name="Nature">
        <title>Complex archaea that bridge the gap between prokaryotes and eukaryotes.</title>
        <authorList>
            <person name="Spang A."/>
            <person name="Saw J.H."/>
            <person name="Jorgensen S.L."/>
            <person name="Zaremba-Niedzwiedzka K."/>
            <person name="Martijn J."/>
            <person name="Lind A.E."/>
            <person name="van Eijk R."/>
            <person name="Schleper C."/>
            <person name="Guy L."/>
            <person name="Ettema T.J."/>
        </authorList>
    </citation>
    <scope>NUCLEOTIDE SEQUENCE</scope>
</reference>
<gene>
    <name evidence="1" type="ORF">LCGC14_2847980</name>
</gene>
<protein>
    <recommendedName>
        <fullName evidence="2">DUF932 domain-containing protein</fullName>
    </recommendedName>
</protein>
<sequence>MTADGMSIADHFAVVREGDCTTSVLGVVGSKYHPIQNSELFGLPQDLVDAGLVSYETAGSLFHGQVVFALAKLQDIEIVRKYSGTLDTVEQFLLWTSRHDGNGGTIGGTTRVRVVCKNTLDCATATGLGDRVSVAHRSQGSKHLQVAHAFFAERIKASAKAQDTMQELADTPLSVGTFKEVASEFFTATRSAVVKSDNGKAKREAAIKELIMFFGEGTGNTGETKWDGYNAITEFIDHSKARYENAKAHAASAFMQSTLMGENFRKKGKALQLLRKA</sequence>
<dbReference type="InterPro" id="IPR017686">
    <property type="entry name" value="Phg/plasmid-like_prot"/>
</dbReference>
<evidence type="ECO:0000313" key="1">
    <source>
        <dbReference type="EMBL" id="KKK77997.1"/>
    </source>
</evidence>
<organism evidence="1">
    <name type="scientific">marine sediment metagenome</name>
    <dbReference type="NCBI Taxonomy" id="412755"/>
    <lineage>
        <taxon>unclassified sequences</taxon>
        <taxon>metagenomes</taxon>
        <taxon>ecological metagenomes</taxon>
    </lineage>
</organism>
<dbReference type="Pfam" id="PF06067">
    <property type="entry name" value="DUF932"/>
    <property type="match status" value="1"/>
</dbReference>
<dbReference type="NCBIfam" id="TIGR03299">
    <property type="entry name" value="LGT_TIGR03299"/>
    <property type="match status" value="1"/>
</dbReference>
<proteinExistence type="predicted"/>
<comment type="caution">
    <text evidence="1">The sequence shown here is derived from an EMBL/GenBank/DDBJ whole genome shotgun (WGS) entry which is preliminary data.</text>
</comment>